<proteinExistence type="predicted"/>
<evidence type="ECO:0000256" key="1">
    <source>
        <dbReference type="ARBA" id="ARBA00004123"/>
    </source>
</evidence>
<dbReference type="InterPro" id="IPR036395">
    <property type="entry name" value="Cu_fist_DNA-bd_dom_sf"/>
</dbReference>
<dbReference type="InterPro" id="IPR001083">
    <property type="entry name" value="Cu_fist_DNA-bd_dom"/>
</dbReference>
<keyword evidence="3" id="KW-0862">Zinc</keyword>
<evidence type="ECO:0000256" key="5">
    <source>
        <dbReference type="ARBA" id="ARBA00023015"/>
    </source>
</evidence>
<keyword evidence="5" id="KW-0805">Transcription regulation</keyword>
<dbReference type="OrthoDB" id="5600085at2759"/>
<dbReference type="Proteomes" id="UP000245383">
    <property type="component" value="Unassembled WGS sequence"/>
</dbReference>
<dbReference type="SMART" id="SM00412">
    <property type="entry name" value="Cu_FIST"/>
    <property type="match status" value="1"/>
</dbReference>
<evidence type="ECO:0000256" key="3">
    <source>
        <dbReference type="ARBA" id="ARBA00022833"/>
    </source>
</evidence>
<dbReference type="GO" id="GO:0006879">
    <property type="term" value="P:intracellular iron ion homeostasis"/>
    <property type="evidence" value="ECO:0007669"/>
    <property type="project" value="TreeGrafter"/>
</dbReference>
<dbReference type="PANTHER" id="PTHR28088">
    <property type="entry name" value="TRANSCRIPTIONAL ACTIVATOR HAA1-RELATED"/>
    <property type="match status" value="1"/>
</dbReference>
<dbReference type="GO" id="GO:0000981">
    <property type="term" value="F:DNA-binding transcription factor activity, RNA polymerase II-specific"/>
    <property type="evidence" value="ECO:0007669"/>
    <property type="project" value="TreeGrafter"/>
</dbReference>
<dbReference type="AlphaFoldDB" id="A0A2T9YLR8"/>
<protein>
    <recommendedName>
        <fullName evidence="8">Copper-fist domain-containing protein</fullName>
    </recommendedName>
</protein>
<keyword evidence="6" id="KW-0804">Transcription</keyword>
<feature type="domain" description="Copper-fist" evidence="8">
    <location>
        <begin position="1"/>
        <end position="39"/>
    </location>
</feature>
<dbReference type="InterPro" id="IPR051763">
    <property type="entry name" value="Copper_Homeo_Regul"/>
</dbReference>
<dbReference type="GO" id="GO:0000978">
    <property type="term" value="F:RNA polymerase II cis-regulatory region sequence-specific DNA binding"/>
    <property type="evidence" value="ECO:0007669"/>
    <property type="project" value="TreeGrafter"/>
</dbReference>
<comment type="caution">
    <text evidence="9">The sequence shown here is derived from an EMBL/GenBank/DDBJ whole genome shotgun (WGS) entry which is preliminary data.</text>
</comment>
<dbReference type="GO" id="GO:0006878">
    <property type="term" value="P:intracellular copper ion homeostasis"/>
    <property type="evidence" value="ECO:0007669"/>
    <property type="project" value="TreeGrafter"/>
</dbReference>
<keyword evidence="2" id="KW-0479">Metal-binding</keyword>
<keyword evidence="4" id="KW-0186">Copper</keyword>
<organism evidence="9 10">
    <name type="scientific">Smittium simulii</name>
    <dbReference type="NCBI Taxonomy" id="133385"/>
    <lineage>
        <taxon>Eukaryota</taxon>
        <taxon>Fungi</taxon>
        <taxon>Fungi incertae sedis</taxon>
        <taxon>Zoopagomycota</taxon>
        <taxon>Kickxellomycotina</taxon>
        <taxon>Harpellomycetes</taxon>
        <taxon>Harpellales</taxon>
        <taxon>Legeriomycetaceae</taxon>
        <taxon>Smittium</taxon>
    </lineage>
</organism>
<name>A0A2T9YLR8_9FUNG</name>
<comment type="subcellular location">
    <subcellularLocation>
        <location evidence="1">Nucleus</location>
    </subcellularLocation>
</comment>
<dbReference type="SMART" id="SM01090">
    <property type="entry name" value="Copper-fist"/>
    <property type="match status" value="1"/>
</dbReference>
<dbReference type="PROSITE" id="PS50073">
    <property type="entry name" value="COPPER_FIST_2"/>
    <property type="match status" value="1"/>
</dbReference>
<keyword evidence="10" id="KW-1185">Reference proteome</keyword>
<reference evidence="9 10" key="1">
    <citation type="journal article" date="2018" name="MBio">
        <title>Comparative Genomics Reveals the Core Gene Toolbox for the Fungus-Insect Symbiosis.</title>
        <authorList>
            <person name="Wang Y."/>
            <person name="Stata M."/>
            <person name="Wang W."/>
            <person name="Stajich J.E."/>
            <person name="White M.M."/>
            <person name="Moncalvo J.M."/>
        </authorList>
    </citation>
    <scope>NUCLEOTIDE SEQUENCE [LARGE SCALE GENOMIC DNA]</scope>
    <source>
        <strain evidence="9 10">SWE-8-4</strain>
    </source>
</reference>
<dbReference type="GO" id="GO:0005507">
    <property type="term" value="F:copper ion binding"/>
    <property type="evidence" value="ECO:0007669"/>
    <property type="project" value="InterPro"/>
</dbReference>
<evidence type="ECO:0000256" key="7">
    <source>
        <dbReference type="ARBA" id="ARBA00023242"/>
    </source>
</evidence>
<evidence type="ECO:0000256" key="6">
    <source>
        <dbReference type="ARBA" id="ARBA00023163"/>
    </source>
</evidence>
<dbReference type="EMBL" id="MBFR01000133">
    <property type="protein sequence ID" value="PVU93280.1"/>
    <property type="molecule type" value="Genomic_DNA"/>
</dbReference>
<keyword evidence="7" id="KW-0539">Nucleus</keyword>
<dbReference type="Gene3D" id="3.90.430.10">
    <property type="entry name" value="Copper fist DNA-binding domain"/>
    <property type="match status" value="1"/>
</dbReference>
<dbReference type="FunFam" id="3.90.430.10:FF:000001">
    <property type="entry name" value="Copper fist DNA-binding protein"/>
    <property type="match status" value="1"/>
</dbReference>
<evidence type="ECO:0000313" key="10">
    <source>
        <dbReference type="Proteomes" id="UP000245383"/>
    </source>
</evidence>
<dbReference type="GO" id="GO:0045944">
    <property type="term" value="P:positive regulation of transcription by RNA polymerase II"/>
    <property type="evidence" value="ECO:0007669"/>
    <property type="project" value="TreeGrafter"/>
</dbReference>
<dbReference type="SUPFAM" id="SSF57879">
    <property type="entry name" value="Zinc domain conserved in yeast copper-regulated transcription factors"/>
    <property type="match status" value="1"/>
</dbReference>
<dbReference type="PANTHER" id="PTHR28088:SF5">
    <property type="entry name" value="TRANSCRIPTIONAL ACTIVATOR HAA1-RELATED"/>
    <property type="match status" value="1"/>
</dbReference>
<accession>A0A2T9YLR8</accession>
<dbReference type="PRINTS" id="PR00617">
    <property type="entry name" value="COPPERFIST"/>
</dbReference>
<evidence type="ECO:0000256" key="4">
    <source>
        <dbReference type="ARBA" id="ARBA00023008"/>
    </source>
</evidence>
<evidence type="ECO:0000256" key="2">
    <source>
        <dbReference type="ARBA" id="ARBA00022723"/>
    </source>
</evidence>
<gene>
    <name evidence="9" type="ORF">BB561_003375</name>
</gene>
<dbReference type="GO" id="GO:0005634">
    <property type="term" value="C:nucleus"/>
    <property type="evidence" value="ECO:0007669"/>
    <property type="project" value="UniProtKB-SubCell"/>
</dbReference>
<dbReference type="STRING" id="133385.A0A2T9YLR8"/>
<dbReference type="Pfam" id="PF00649">
    <property type="entry name" value="Copper-fist"/>
    <property type="match status" value="1"/>
</dbReference>
<sequence length="399" mass="43929">MIIQGSKYSCEPCIRGHRANTCNHFNRKLSKIRPKGRPVSQCTHCRDLRKNLKIHIRCACSSKTSKITNLLNPCNCDSTGNCTCAHLLSMPFENPTLSSIELKHYKEPQSKLKLEQTHFFDVSVETPRKTSTNNYNFILKNYPDTLPQSISLPAHAKNDQSSENLSSELDPTFFYHKTNNRSNNSNLSSTVTADSQISDNSLLCFSEFIKKSTAPSTPNTDFSSTTPNMSFADNVVLPEPFIAPGCCSSNLKDSFSSKSISKDQKIKSLQPSLVSIDENNKDLEELTNNQYQSQSVSISVCQIKNSCCSSSGNTLQNAISAPLDSACNTISLKAENPLSCCTDCKCGPNSSCCILKKKHNVLPDSDGALSCGCGCRKPYVECSDCIKDMCEEVIFRPAL</sequence>
<evidence type="ECO:0000259" key="8">
    <source>
        <dbReference type="PROSITE" id="PS50073"/>
    </source>
</evidence>
<evidence type="ECO:0000313" key="9">
    <source>
        <dbReference type="EMBL" id="PVU93280.1"/>
    </source>
</evidence>